<evidence type="ECO:0000313" key="3">
    <source>
        <dbReference type="Proteomes" id="UP001341281"/>
    </source>
</evidence>
<sequence>MVPPRRGDKGWPVGKASGEGKPDARRRPRRQRSACGDFVNLEMSIQPSSTKVLIGVRCACVVGVNVRVC</sequence>
<organism evidence="2 3">
    <name type="scientific">Paspalum notatum var. saurae</name>
    <dbReference type="NCBI Taxonomy" id="547442"/>
    <lineage>
        <taxon>Eukaryota</taxon>
        <taxon>Viridiplantae</taxon>
        <taxon>Streptophyta</taxon>
        <taxon>Embryophyta</taxon>
        <taxon>Tracheophyta</taxon>
        <taxon>Spermatophyta</taxon>
        <taxon>Magnoliopsida</taxon>
        <taxon>Liliopsida</taxon>
        <taxon>Poales</taxon>
        <taxon>Poaceae</taxon>
        <taxon>PACMAD clade</taxon>
        <taxon>Panicoideae</taxon>
        <taxon>Andropogonodae</taxon>
        <taxon>Paspaleae</taxon>
        <taxon>Paspalinae</taxon>
        <taxon>Paspalum</taxon>
    </lineage>
</organism>
<evidence type="ECO:0000256" key="1">
    <source>
        <dbReference type="SAM" id="MobiDB-lite"/>
    </source>
</evidence>
<dbReference type="EMBL" id="CP144748">
    <property type="protein sequence ID" value="WVZ69238.1"/>
    <property type="molecule type" value="Genomic_DNA"/>
</dbReference>
<dbReference type="Proteomes" id="UP001341281">
    <property type="component" value="Chromosome 04"/>
</dbReference>
<accession>A0AAQ3WPF3</accession>
<feature type="region of interest" description="Disordered" evidence="1">
    <location>
        <begin position="1"/>
        <end position="32"/>
    </location>
</feature>
<reference evidence="2 3" key="1">
    <citation type="submission" date="2024-02" db="EMBL/GenBank/DDBJ databases">
        <title>High-quality chromosome-scale genome assembly of Pensacola bahiagrass (Paspalum notatum Flugge var. saurae).</title>
        <authorList>
            <person name="Vega J.M."/>
            <person name="Podio M."/>
            <person name="Orjuela J."/>
            <person name="Siena L.A."/>
            <person name="Pessino S.C."/>
            <person name="Combes M.C."/>
            <person name="Mariac C."/>
            <person name="Albertini E."/>
            <person name="Pupilli F."/>
            <person name="Ortiz J.P.A."/>
            <person name="Leblanc O."/>
        </authorList>
    </citation>
    <scope>NUCLEOTIDE SEQUENCE [LARGE SCALE GENOMIC DNA]</scope>
    <source>
        <strain evidence="2">R1</strain>
        <tissue evidence="2">Leaf</tissue>
    </source>
</reference>
<name>A0AAQ3WPF3_PASNO</name>
<dbReference type="AlphaFoldDB" id="A0AAQ3WPF3"/>
<proteinExistence type="predicted"/>
<evidence type="ECO:0000313" key="2">
    <source>
        <dbReference type="EMBL" id="WVZ69238.1"/>
    </source>
</evidence>
<protein>
    <submittedName>
        <fullName evidence="2">Uncharacterized protein</fullName>
    </submittedName>
</protein>
<gene>
    <name evidence="2" type="ORF">U9M48_018054</name>
</gene>
<keyword evidence="3" id="KW-1185">Reference proteome</keyword>